<dbReference type="GO" id="GO:0046872">
    <property type="term" value="F:metal ion binding"/>
    <property type="evidence" value="ECO:0007669"/>
    <property type="project" value="UniProtKB-UniRule"/>
</dbReference>
<feature type="binding site" evidence="8">
    <location>
        <position position="553"/>
    </location>
    <ligand>
        <name>Ca(2+)</name>
        <dbReference type="ChEBI" id="CHEBI:29108"/>
    </ligand>
</feature>
<feature type="binding site" evidence="8">
    <location>
        <position position="532"/>
    </location>
    <ligand>
        <name>Ca(2+)</name>
        <dbReference type="ChEBI" id="CHEBI:29108"/>
    </ligand>
</feature>
<dbReference type="GO" id="GO:0006508">
    <property type="term" value="P:proteolysis"/>
    <property type="evidence" value="ECO:0007669"/>
    <property type="project" value="UniProtKB-KW"/>
</dbReference>
<dbReference type="PROSITE" id="PS51695">
    <property type="entry name" value="SEDOLISIN"/>
    <property type="match status" value="1"/>
</dbReference>
<evidence type="ECO:0000313" key="13">
    <source>
        <dbReference type="Proteomes" id="UP000756132"/>
    </source>
</evidence>
<organism evidence="12 13">
    <name type="scientific">Passalora fulva</name>
    <name type="common">Tomato leaf mold</name>
    <name type="synonym">Cladosporium fulvum</name>
    <dbReference type="NCBI Taxonomy" id="5499"/>
    <lineage>
        <taxon>Eukaryota</taxon>
        <taxon>Fungi</taxon>
        <taxon>Dikarya</taxon>
        <taxon>Ascomycota</taxon>
        <taxon>Pezizomycotina</taxon>
        <taxon>Dothideomycetes</taxon>
        <taxon>Dothideomycetidae</taxon>
        <taxon>Mycosphaerellales</taxon>
        <taxon>Mycosphaerellaceae</taxon>
        <taxon>Fulvia</taxon>
    </lineage>
</organism>
<dbReference type="GeneID" id="71980050"/>
<keyword evidence="5" id="KW-0720">Serine protease</keyword>
<feature type="binding site" evidence="8">
    <location>
        <position position="533"/>
    </location>
    <ligand>
        <name>Ca(2+)</name>
        <dbReference type="ChEBI" id="CHEBI:29108"/>
    </ligand>
</feature>
<dbReference type="InterPro" id="IPR050819">
    <property type="entry name" value="Tripeptidyl-peptidase_I"/>
</dbReference>
<comment type="cofactor">
    <cofactor evidence="8">
        <name>Ca(2+)</name>
        <dbReference type="ChEBI" id="CHEBI:29108"/>
    </cofactor>
    <text evidence="8">Binds 1 Ca(2+) ion per subunit.</text>
</comment>
<keyword evidence="6 8" id="KW-0106">Calcium</keyword>
<dbReference type="CDD" id="cd04056">
    <property type="entry name" value="Peptidases_S53"/>
    <property type="match status" value="1"/>
</dbReference>
<evidence type="ECO:0000313" key="12">
    <source>
        <dbReference type="EMBL" id="UJO12419.1"/>
    </source>
</evidence>
<sequence>MWAKAAFAASTLFAHCFASPVVAPHLIHEKRDSLPHGWVKRYAVDGNAELPMRIALTQNNLHNAHDWLMDVSHPESDKYGRHWSAEDVANAFALSKDTSDAVKAWLASTGIHDDQNLLKTKYHVYEHDETGQPHVACEEYSIPAALKDKIDFVYPTVHFDAKLKVRDTSDSVTKREVKPGAAKSPGKPGSGSLPNWNHSFLPHSDIIKELQNCDKQITPWCLRLLYKFPPGLTVNPKNSYGIVEYTLQAYVPSDLDLFFNNFSTKQKTTLYQVGDTVEGASFNDFLDAIDGSYCTYQGDDDPSQDATYPDPYCDPASQDCYKGPKNCGGFAATKVISTSYGYNEHDLTPAYEQRQCNEYMKLGLMGVSVVYSSGDYGVAGNSGQCINGAGVDAPYNNGTSGRFNPSFPSTCPYVTSVGATQVTPGTNIVTSRTQPEQACETVTYSGGGFITYSAELFNNSGQTRGFPDISANGANYVVAIDGQWALVHGTSASSPTLGSVLTLINEARFDLGKGSIGFVNPTAYAHPEVFNDVTQGGNQGCGTAGFQATKGRDPVTGLGTPNSPRMLELWLGLP</sequence>
<reference evidence="12" key="2">
    <citation type="journal article" date="2022" name="Microb. Genom.">
        <title>A chromosome-scale genome assembly of the tomato pathogen Cladosporium fulvum reveals a compartmentalized genome architecture and the presence of a dispensable chromosome.</title>
        <authorList>
            <person name="Zaccaron A.Z."/>
            <person name="Chen L.H."/>
            <person name="Samaras A."/>
            <person name="Stergiopoulos I."/>
        </authorList>
    </citation>
    <scope>NUCLEOTIDE SEQUENCE</scope>
    <source>
        <strain evidence="12">Race5_Kim</strain>
    </source>
</reference>
<dbReference type="RefSeq" id="XP_047756785.1">
    <property type="nucleotide sequence ID" value="XM_047899320.1"/>
</dbReference>
<dbReference type="GO" id="GO:0005576">
    <property type="term" value="C:extracellular region"/>
    <property type="evidence" value="ECO:0007669"/>
    <property type="project" value="UniProtKB-SubCell"/>
</dbReference>
<evidence type="ECO:0000259" key="11">
    <source>
        <dbReference type="PROSITE" id="PS51695"/>
    </source>
</evidence>
<dbReference type="SMART" id="SM00944">
    <property type="entry name" value="Pro-kuma_activ"/>
    <property type="match status" value="1"/>
</dbReference>
<feature type="signal peptide" evidence="10">
    <location>
        <begin position="1"/>
        <end position="18"/>
    </location>
</feature>
<accession>A0A9Q8P426</accession>
<keyword evidence="10" id="KW-0732">Signal</keyword>
<evidence type="ECO:0000256" key="7">
    <source>
        <dbReference type="ARBA" id="ARBA00023145"/>
    </source>
</evidence>
<dbReference type="CDD" id="cd11377">
    <property type="entry name" value="Pro-peptidase_S53"/>
    <property type="match status" value="1"/>
</dbReference>
<comment type="subcellular location">
    <subcellularLocation>
        <location evidence="1">Secreted</location>
        <location evidence="1">Extracellular space</location>
    </subcellularLocation>
</comment>
<feature type="binding site" evidence="8">
    <location>
        <position position="551"/>
    </location>
    <ligand>
        <name>Ca(2+)</name>
        <dbReference type="ChEBI" id="CHEBI:29108"/>
    </ligand>
</feature>
<feature type="chain" id="PRO_5040107152" evidence="10">
    <location>
        <begin position="19"/>
        <end position="574"/>
    </location>
</feature>
<evidence type="ECO:0000256" key="5">
    <source>
        <dbReference type="ARBA" id="ARBA00022825"/>
    </source>
</evidence>
<dbReference type="SUPFAM" id="SSF54897">
    <property type="entry name" value="Protease propeptides/inhibitors"/>
    <property type="match status" value="1"/>
</dbReference>
<evidence type="ECO:0000256" key="9">
    <source>
        <dbReference type="SAM" id="MobiDB-lite"/>
    </source>
</evidence>
<evidence type="ECO:0000256" key="10">
    <source>
        <dbReference type="SAM" id="SignalP"/>
    </source>
</evidence>
<dbReference type="OrthoDB" id="409122at2759"/>
<reference evidence="12" key="1">
    <citation type="submission" date="2021-12" db="EMBL/GenBank/DDBJ databases">
        <authorList>
            <person name="Zaccaron A."/>
            <person name="Stergiopoulos I."/>
        </authorList>
    </citation>
    <scope>NUCLEOTIDE SEQUENCE</scope>
    <source>
        <strain evidence="12">Race5_Kim</strain>
    </source>
</reference>
<name>A0A9Q8P426_PASFU</name>
<evidence type="ECO:0000256" key="6">
    <source>
        <dbReference type="ARBA" id="ARBA00022837"/>
    </source>
</evidence>
<dbReference type="AlphaFoldDB" id="A0A9Q8P426"/>
<evidence type="ECO:0000256" key="4">
    <source>
        <dbReference type="ARBA" id="ARBA00022801"/>
    </source>
</evidence>
<dbReference type="InterPro" id="IPR036852">
    <property type="entry name" value="Peptidase_S8/S53_dom_sf"/>
</dbReference>
<keyword evidence="4" id="KW-0378">Hydrolase</keyword>
<keyword evidence="7" id="KW-0865">Zymogen</keyword>
<dbReference type="PANTHER" id="PTHR14218:SF19">
    <property type="entry name" value="SERINE PROTEASE AORO, PUTATIVE (AFU_ORTHOLOGUE AFUA_6G10250)-RELATED"/>
    <property type="match status" value="1"/>
</dbReference>
<evidence type="ECO:0000256" key="8">
    <source>
        <dbReference type="PROSITE-ProRule" id="PRU01032"/>
    </source>
</evidence>
<dbReference type="Proteomes" id="UP000756132">
    <property type="component" value="Chromosome 1"/>
</dbReference>
<gene>
    <name evidence="12" type="ORF">CLAFUR5_00172</name>
</gene>
<feature type="domain" description="Peptidase S53" evidence="11">
    <location>
        <begin position="216"/>
        <end position="573"/>
    </location>
</feature>
<dbReference type="SUPFAM" id="SSF52743">
    <property type="entry name" value="Subtilisin-like"/>
    <property type="match status" value="1"/>
</dbReference>
<evidence type="ECO:0000256" key="2">
    <source>
        <dbReference type="ARBA" id="ARBA00022670"/>
    </source>
</evidence>
<dbReference type="InterPro" id="IPR015366">
    <property type="entry name" value="S53_propep"/>
</dbReference>
<dbReference type="InterPro" id="IPR030400">
    <property type="entry name" value="Sedolisin_dom"/>
</dbReference>
<keyword evidence="3 8" id="KW-0479">Metal-binding</keyword>
<keyword evidence="13" id="KW-1185">Reference proteome</keyword>
<evidence type="ECO:0000256" key="3">
    <source>
        <dbReference type="ARBA" id="ARBA00022723"/>
    </source>
</evidence>
<dbReference type="GO" id="GO:0004252">
    <property type="term" value="F:serine-type endopeptidase activity"/>
    <property type="evidence" value="ECO:0007669"/>
    <property type="project" value="InterPro"/>
</dbReference>
<protein>
    <submittedName>
        <fullName evidence="12">Aorsin</fullName>
    </submittedName>
</protein>
<evidence type="ECO:0000256" key="1">
    <source>
        <dbReference type="ARBA" id="ARBA00004239"/>
    </source>
</evidence>
<dbReference type="EMBL" id="CP090163">
    <property type="protein sequence ID" value="UJO12419.1"/>
    <property type="molecule type" value="Genomic_DNA"/>
</dbReference>
<feature type="region of interest" description="Disordered" evidence="9">
    <location>
        <begin position="170"/>
        <end position="194"/>
    </location>
</feature>
<dbReference type="Gene3D" id="3.40.50.200">
    <property type="entry name" value="Peptidase S8/S53 domain"/>
    <property type="match status" value="1"/>
</dbReference>
<dbReference type="PANTHER" id="PTHR14218">
    <property type="entry name" value="PROTEASE S8 TRIPEPTIDYL PEPTIDASE I CLN2"/>
    <property type="match status" value="1"/>
</dbReference>
<dbReference type="OMA" id="EQITPIC"/>
<proteinExistence type="predicted"/>
<dbReference type="GO" id="GO:0008240">
    <property type="term" value="F:tripeptidyl-peptidase activity"/>
    <property type="evidence" value="ECO:0007669"/>
    <property type="project" value="TreeGrafter"/>
</dbReference>
<comment type="caution">
    <text evidence="8">Lacks conserved residue(s) required for the propagation of feature annotation.</text>
</comment>
<dbReference type="Pfam" id="PF09286">
    <property type="entry name" value="Pro-kuma_activ"/>
    <property type="match status" value="1"/>
</dbReference>
<dbReference type="KEGG" id="ffu:CLAFUR5_00172"/>
<keyword evidence="2" id="KW-0645">Protease</keyword>